<evidence type="ECO:0000313" key="1">
    <source>
        <dbReference type="EMBL" id="JAD55924.1"/>
    </source>
</evidence>
<accession>A0A0A9AVZ7</accession>
<name>A0A0A9AVZ7_ARUDO</name>
<reference evidence="1" key="1">
    <citation type="submission" date="2014-09" db="EMBL/GenBank/DDBJ databases">
        <authorList>
            <person name="Magalhaes I.L.F."/>
            <person name="Oliveira U."/>
            <person name="Santos F.R."/>
            <person name="Vidigal T.H.D.A."/>
            <person name="Brescovit A.D."/>
            <person name="Santos A.J."/>
        </authorList>
    </citation>
    <scope>NUCLEOTIDE SEQUENCE</scope>
    <source>
        <tissue evidence="1">Shoot tissue taken approximately 20 cm above the soil surface</tissue>
    </source>
</reference>
<protein>
    <submittedName>
        <fullName evidence="1">Uncharacterized protein</fullName>
    </submittedName>
</protein>
<sequence>MAVLGLKVSSYTPSSTAHFAILPEISQL</sequence>
<organism evidence="1">
    <name type="scientific">Arundo donax</name>
    <name type="common">Giant reed</name>
    <name type="synonym">Donax arundinaceus</name>
    <dbReference type="NCBI Taxonomy" id="35708"/>
    <lineage>
        <taxon>Eukaryota</taxon>
        <taxon>Viridiplantae</taxon>
        <taxon>Streptophyta</taxon>
        <taxon>Embryophyta</taxon>
        <taxon>Tracheophyta</taxon>
        <taxon>Spermatophyta</taxon>
        <taxon>Magnoliopsida</taxon>
        <taxon>Liliopsida</taxon>
        <taxon>Poales</taxon>
        <taxon>Poaceae</taxon>
        <taxon>PACMAD clade</taxon>
        <taxon>Arundinoideae</taxon>
        <taxon>Arundineae</taxon>
        <taxon>Arundo</taxon>
    </lineage>
</organism>
<dbReference type="AlphaFoldDB" id="A0A0A9AVZ7"/>
<proteinExistence type="predicted"/>
<dbReference type="EMBL" id="GBRH01241971">
    <property type="protein sequence ID" value="JAD55924.1"/>
    <property type="molecule type" value="Transcribed_RNA"/>
</dbReference>
<reference evidence="1" key="2">
    <citation type="journal article" date="2015" name="Data Brief">
        <title>Shoot transcriptome of the giant reed, Arundo donax.</title>
        <authorList>
            <person name="Barrero R.A."/>
            <person name="Guerrero F.D."/>
            <person name="Moolhuijzen P."/>
            <person name="Goolsby J.A."/>
            <person name="Tidwell J."/>
            <person name="Bellgard S.E."/>
            <person name="Bellgard M.I."/>
        </authorList>
    </citation>
    <scope>NUCLEOTIDE SEQUENCE</scope>
    <source>
        <tissue evidence="1">Shoot tissue taken approximately 20 cm above the soil surface</tissue>
    </source>
</reference>